<reference evidence="2" key="1">
    <citation type="journal article" date="2014" name="PLoS ONE">
        <title>Transcriptome-Based Identification of ABC Transporters in the Western Tarnished Plant Bug Lygus hesperus.</title>
        <authorList>
            <person name="Hull J.J."/>
            <person name="Chaney K."/>
            <person name="Geib S.M."/>
            <person name="Fabrick J.A."/>
            <person name="Brent C.S."/>
            <person name="Walsh D."/>
            <person name="Lavine L.C."/>
        </authorList>
    </citation>
    <scope>NUCLEOTIDE SEQUENCE</scope>
</reference>
<sequence length="247" mass="28032">MLLRNVPPSIHRALRKHDPQTPPTLRYLYNNRKKIPQGRMLELVTQYVLHRDGFQIYSNVIVKDAWDHSSELDIVAVRVNFLTTLSRRLLRFILSPVAHPIPLRMALLSPYIVVECKQYAVDHTVPLHDISKILTVANLLLVPSYRILCVTTSTYSPRCSSTSNSLTLIDNVQLAAWIISVCSPLQTKILLQILFPTFNASRSSNAKLVQIVQAHTSLPRLYFARLLRYLATVLTIAIPISLYAVVI</sequence>
<evidence type="ECO:0000313" key="2">
    <source>
        <dbReference type="EMBL" id="JAG04351.1"/>
    </source>
</evidence>
<protein>
    <submittedName>
        <fullName evidence="2">ATP phosphoribosyltransferase</fullName>
    </submittedName>
</protein>
<keyword evidence="1" id="KW-0472">Membrane</keyword>
<name>A0A0A9WAA8_LYGHE</name>
<accession>A0A0A9WAA8</accession>
<evidence type="ECO:0000256" key="1">
    <source>
        <dbReference type="SAM" id="Phobius"/>
    </source>
</evidence>
<keyword evidence="1" id="KW-0812">Transmembrane</keyword>
<dbReference type="AlphaFoldDB" id="A0A0A9WAA8"/>
<dbReference type="EMBL" id="GBHO01039253">
    <property type="protein sequence ID" value="JAG04351.1"/>
    <property type="molecule type" value="Transcribed_RNA"/>
</dbReference>
<keyword evidence="2" id="KW-0328">Glycosyltransferase</keyword>
<feature type="transmembrane region" description="Helical" evidence="1">
    <location>
        <begin position="226"/>
        <end position="246"/>
    </location>
</feature>
<reference evidence="2" key="2">
    <citation type="submission" date="2014-07" db="EMBL/GenBank/DDBJ databases">
        <authorList>
            <person name="Hull J."/>
        </authorList>
    </citation>
    <scope>NUCLEOTIDE SEQUENCE</scope>
</reference>
<proteinExistence type="predicted"/>
<organism evidence="2">
    <name type="scientific">Lygus hesperus</name>
    <name type="common">Western plant bug</name>
    <dbReference type="NCBI Taxonomy" id="30085"/>
    <lineage>
        <taxon>Eukaryota</taxon>
        <taxon>Metazoa</taxon>
        <taxon>Ecdysozoa</taxon>
        <taxon>Arthropoda</taxon>
        <taxon>Hexapoda</taxon>
        <taxon>Insecta</taxon>
        <taxon>Pterygota</taxon>
        <taxon>Neoptera</taxon>
        <taxon>Paraneoptera</taxon>
        <taxon>Hemiptera</taxon>
        <taxon>Heteroptera</taxon>
        <taxon>Panheteroptera</taxon>
        <taxon>Cimicomorpha</taxon>
        <taxon>Miridae</taxon>
        <taxon>Mirini</taxon>
        <taxon>Lygus</taxon>
    </lineage>
</organism>
<gene>
    <name evidence="2" type="primary">hisG_2</name>
    <name evidence="2" type="ORF">CM83_101605</name>
</gene>
<keyword evidence="2" id="KW-0808">Transferase</keyword>
<keyword evidence="1" id="KW-1133">Transmembrane helix</keyword>
<dbReference type="GO" id="GO:0016757">
    <property type="term" value="F:glycosyltransferase activity"/>
    <property type="evidence" value="ECO:0007669"/>
    <property type="project" value="UniProtKB-KW"/>
</dbReference>